<dbReference type="PANTHER" id="PTHR23513:SF6">
    <property type="entry name" value="MAJOR FACILITATOR SUPERFAMILY ASSOCIATED DOMAIN-CONTAINING PROTEIN"/>
    <property type="match status" value="1"/>
</dbReference>
<keyword evidence="5 7" id="KW-1133">Transmembrane helix</keyword>
<feature type="transmembrane region" description="Helical" evidence="7">
    <location>
        <begin position="382"/>
        <end position="400"/>
    </location>
</feature>
<evidence type="ECO:0000256" key="1">
    <source>
        <dbReference type="ARBA" id="ARBA00004651"/>
    </source>
</evidence>
<accession>A0ABT4V144</accession>
<feature type="transmembrane region" description="Helical" evidence="7">
    <location>
        <begin position="225"/>
        <end position="246"/>
    </location>
</feature>
<dbReference type="EMBL" id="JAQGLA010000031">
    <property type="protein sequence ID" value="MDA3627658.1"/>
    <property type="molecule type" value="Genomic_DNA"/>
</dbReference>
<dbReference type="InterPro" id="IPR020846">
    <property type="entry name" value="MFS_dom"/>
</dbReference>
<reference evidence="9 10" key="1">
    <citation type="submission" date="2022-11" db="EMBL/GenBank/DDBJ databases">
        <title>Draft genome sequence of Saccharopolyspora sp. WRP15-2 isolated from rhizosphere soils of wild rice in Thailand.</title>
        <authorList>
            <person name="Duangmal K."/>
            <person name="Kammanee S."/>
            <person name="Muangham S."/>
        </authorList>
    </citation>
    <scope>NUCLEOTIDE SEQUENCE [LARGE SCALE GENOMIC DNA]</scope>
    <source>
        <strain evidence="9 10">WRP15-2</strain>
    </source>
</reference>
<protein>
    <submittedName>
        <fullName evidence="9">MFS transporter</fullName>
    </submittedName>
</protein>
<name>A0ABT4V144_9PSEU</name>
<dbReference type="Gene3D" id="1.20.1250.20">
    <property type="entry name" value="MFS general substrate transporter like domains"/>
    <property type="match status" value="1"/>
</dbReference>
<dbReference type="Pfam" id="PF05977">
    <property type="entry name" value="MFS_3"/>
    <property type="match status" value="1"/>
</dbReference>
<gene>
    <name evidence="9" type="ORF">OU415_19620</name>
</gene>
<keyword evidence="3" id="KW-1003">Cell membrane</keyword>
<evidence type="ECO:0000259" key="8">
    <source>
        <dbReference type="PROSITE" id="PS50850"/>
    </source>
</evidence>
<keyword evidence="10" id="KW-1185">Reference proteome</keyword>
<dbReference type="RefSeq" id="WP_270950329.1">
    <property type="nucleotide sequence ID" value="NZ_JAQGLA010000031.1"/>
</dbReference>
<dbReference type="InterPro" id="IPR036259">
    <property type="entry name" value="MFS_trans_sf"/>
</dbReference>
<proteinExistence type="predicted"/>
<dbReference type="Proteomes" id="UP001210380">
    <property type="component" value="Unassembled WGS sequence"/>
</dbReference>
<keyword evidence="6 7" id="KW-0472">Membrane</keyword>
<evidence type="ECO:0000256" key="6">
    <source>
        <dbReference type="ARBA" id="ARBA00023136"/>
    </source>
</evidence>
<keyword evidence="2" id="KW-0813">Transport</keyword>
<evidence type="ECO:0000313" key="9">
    <source>
        <dbReference type="EMBL" id="MDA3627658.1"/>
    </source>
</evidence>
<evidence type="ECO:0000313" key="10">
    <source>
        <dbReference type="Proteomes" id="UP001210380"/>
    </source>
</evidence>
<comment type="caution">
    <text evidence="9">The sequence shown here is derived from an EMBL/GenBank/DDBJ whole genome shotgun (WGS) entry which is preliminary data.</text>
</comment>
<feature type="transmembrane region" description="Helical" evidence="7">
    <location>
        <begin position="93"/>
        <end position="119"/>
    </location>
</feature>
<evidence type="ECO:0000256" key="7">
    <source>
        <dbReference type="SAM" id="Phobius"/>
    </source>
</evidence>
<evidence type="ECO:0000256" key="3">
    <source>
        <dbReference type="ARBA" id="ARBA00022475"/>
    </source>
</evidence>
<feature type="transmembrane region" description="Helical" evidence="7">
    <location>
        <begin position="54"/>
        <end position="72"/>
    </location>
</feature>
<keyword evidence="4 7" id="KW-0812">Transmembrane</keyword>
<dbReference type="PROSITE" id="PS50850">
    <property type="entry name" value="MFS"/>
    <property type="match status" value="1"/>
</dbReference>
<organism evidence="9 10">
    <name type="scientific">Saccharopolyspora oryzae</name>
    <dbReference type="NCBI Taxonomy" id="2997343"/>
    <lineage>
        <taxon>Bacteria</taxon>
        <taxon>Bacillati</taxon>
        <taxon>Actinomycetota</taxon>
        <taxon>Actinomycetes</taxon>
        <taxon>Pseudonocardiales</taxon>
        <taxon>Pseudonocardiaceae</taxon>
        <taxon>Saccharopolyspora</taxon>
    </lineage>
</organism>
<dbReference type="InterPro" id="IPR010290">
    <property type="entry name" value="TM_effector"/>
</dbReference>
<comment type="subcellular location">
    <subcellularLocation>
        <location evidence="1">Cell membrane</location>
        <topology evidence="1">Multi-pass membrane protein</topology>
    </subcellularLocation>
</comment>
<feature type="transmembrane region" description="Helical" evidence="7">
    <location>
        <begin position="258"/>
        <end position="279"/>
    </location>
</feature>
<dbReference type="SUPFAM" id="SSF103473">
    <property type="entry name" value="MFS general substrate transporter"/>
    <property type="match status" value="1"/>
</dbReference>
<feature type="transmembrane region" description="Helical" evidence="7">
    <location>
        <begin position="300"/>
        <end position="328"/>
    </location>
</feature>
<evidence type="ECO:0000256" key="4">
    <source>
        <dbReference type="ARBA" id="ARBA00022692"/>
    </source>
</evidence>
<feature type="domain" description="Major facilitator superfamily (MFS) profile" evidence="8">
    <location>
        <begin position="219"/>
        <end position="420"/>
    </location>
</feature>
<evidence type="ECO:0000256" key="2">
    <source>
        <dbReference type="ARBA" id="ARBA00022448"/>
    </source>
</evidence>
<evidence type="ECO:0000256" key="5">
    <source>
        <dbReference type="ARBA" id="ARBA00022989"/>
    </source>
</evidence>
<dbReference type="CDD" id="cd06173">
    <property type="entry name" value="MFS_MefA_like"/>
    <property type="match status" value="1"/>
</dbReference>
<feature type="transmembrane region" description="Helical" evidence="7">
    <location>
        <begin position="165"/>
        <end position="186"/>
    </location>
</feature>
<dbReference type="PANTHER" id="PTHR23513">
    <property type="entry name" value="INTEGRAL MEMBRANE EFFLUX PROTEIN-RELATED"/>
    <property type="match status" value="1"/>
</dbReference>
<sequence length="420" mass="44364">MMRLADVGDYRKFWTASTTSIFGTYITSLALQVLAAVTLHATATELGLLNAARWLPYLLLGLFVGVLVDRYRSKPMLVGADLARAALLCAIPLLHATGLLTLPVLIAFAALLGVLSLFFDAADQAFLPRLVPVEMLTSANARLEQSHAVAQTTGPLLAAALVKAIGAPLAILVDALSYLISGVLLARIRTREHAAPLATRRSVLTELREGTAWVYRHRMLAPQALAGHLWWLAHSMLSTILVVYVLRAPDDGLGLDEVQLGITYACAGAGAVLGGALANRSGQRFGAGRTVVTTRLLMPLPWLLIPLTGPSPLAIVVLGTSQLLFWVLMGLEGPNEMAYRQAITPERLQGRVNTTIRSLNRGAIVVGAPIGGLIADAAGYRVSLWVGIAGLIASAAVLAASPVRHATIPTSATLDAQAPT</sequence>
<feature type="transmembrane region" description="Helical" evidence="7">
    <location>
        <begin position="21"/>
        <end position="42"/>
    </location>
</feature>